<evidence type="ECO:0000313" key="5">
    <source>
        <dbReference type="EMBL" id="KAK9760749.1"/>
    </source>
</evidence>
<dbReference type="CDD" id="cd05930">
    <property type="entry name" value="A_NRPS"/>
    <property type="match status" value="1"/>
</dbReference>
<dbReference type="PROSITE" id="PS00012">
    <property type="entry name" value="PHOSPHOPANTETHEINE"/>
    <property type="match status" value="1"/>
</dbReference>
<dbReference type="Pfam" id="PF00501">
    <property type="entry name" value="AMP-binding"/>
    <property type="match status" value="1"/>
</dbReference>
<keyword evidence="3" id="KW-0436">Ligase</keyword>
<gene>
    <name evidence="5" type="ORF">K7432_014895</name>
</gene>
<dbReference type="Gene3D" id="3.30.300.30">
    <property type="match status" value="1"/>
</dbReference>
<dbReference type="Pfam" id="PF13193">
    <property type="entry name" value="AMP-binding_C"/>
    <property type="match status" value="1"/>
</dbReference>
<dbReference type="InterPro" id="IPR025110">
    <property type="entry name" value="AMP-bd_C"/>
</dbReference>
<dbReference type="SUPFAM" id="SSF56801">
    <property type="entry name" value="Acetyl-CoA synthetase-like"/>
    <property type="match status" value="1"/>
</dbReference>
<dbReference type="PANTHER" id="PTHR45527">
    <property type="entry name" value="NONRIBOSOMAL PEPTIDE SYNTHETASE"/>
    <property type="match status" value="1"/>
</dbReference>
<dbReference type="InterPro" id="IPR036736">
    <property type="entry name" value="ACP-like_sf"/>
</dbReference>
<dbReference type="SUPFAM" id="SSF47336">
    <property type="entry name" value="ACP-like"/>
    <property type="match status" value="1"/>
</dbReference>
<dbReference type="InterPro" id="IPR001031">
    <property type="entry name" value="Thioesterase"/>
</dbReference>
<proteinExistence type="predicted"/>
<dbReference type="Pfam" id="PF00975">
    <property type="entry name" value="Thioesterase"/>
    <property type="match status" value="1"/>
</dbReference>
<keyword evidence="2" id="KW-0597">Phosphoprotein</keyword>
<dbReference type="SUPFAM" id="SSF53474">
    <property type="entry name" value="alpha/beta-Hydrolases"/>
    <property type="match status" value="1"/>
</dbReference>
<dbReference type="InterPro" id="IPR042099">
    <property type="entry name" value="ANL_N_sf"/>
</dbReference>
<name>A0ABR2WGX8_9FUNG</name>
<evidence type="ECO:0000256" key="2">
    <source>
        <dbReference type="ARBA" id="ARBA00022553"/>
    </source>
</evidence>
<evidence type="ECO:0000256" key="3">
    <source>
        <dbReference type="ARBA" id="ARBA00022598"/>
    </source>
</evidence>
<dbReference type="Proteomes" id="UP001479436">
    <property type="component" value="Unassembled WGS sequence"/>
</dbReference>
<dbReference type="EMBL" id="JASJQH010001832">
    <property type="protein sequence ID" value="KAK9760749.1"/>
    <property type="molecule type" value="Genomic_DNA"/>
</dbReference>
<dbReference type="InterPro" id="IPR006162">
    <property type="entry name" value="Ppantetheine_attach_site"/>
</dbReference>
<dbReference type="PROSITE" id="PS50075">
    <property type="entry name" value="CARRIER"/>
    <property type="match status" value="1"/>
</dbReference>
<evidence type="ECO:0000313" key="6">
    <source>
        <dbReference type="Proteomes" id="UP001479436"/>
    </source>
</evidence>
<dbReference type="Gene3D" id="3.40.50.1820">
    <property type="entry name" value="alpha/beta hydrolase"/>
    <property type="match status" value="1"/>
</dbReference>
<dbReference type="Pfam" id="PF00550">
    <property type="entry name" value="PP-binding"/>
    <property type="match status" value="1"/>
</dbReference>
<dbReference type="InterPro" id="IPR029058">
    <property type="entry name" value="AB_hydrolase_fold"/>
</dbReference>
<sequence length="670" mass="74964">MIEHRGVVHLALAQPTYLGIDPSSRILQFASISFDASVWEIFMALGCGASLYLPPGNVRRDRYELWNYLGKNEITHVTLPPTLLQNGEDLPKLNTRLTLILAGEAINTSLLQKLIQNYIIINGYGPTETTVCATTWRCSDDLSKEMIVPIGKPIADTRIYLLDIHGQLVPFGAIGEIYIGGSGIARGYLNHPELTAERFLRDPFSSREDARMYKTGDFARYDPDGNVIFLGRKDQQIKIRGFRIEPGEIEAHLIENPLVHQVAVTALGTDIDRRLIAYLVAEFDGQLARKLREYLTARIPEFMVPVAYVRINALPLTPNGKLDLRALPVPNAEAFSRNTYEVPRGEIEIALAGIWNEVLNIGHISRYDNFFSLGGHSLLALKMISRIGTILGLEIALRTVFEAPTLTELACHLLKSGVTNNDSFAILLPLKPSGSRSPLFCVHPFMGLSWSYIGLSRYVNVEQPIYGLQARGLNGIPPFAKSIDAMASDYIKHVRQIQPRGPYYLLGWSFGGKVAFTMATQLEQQGERVSLLVLLDCTPNHSPQSHELMNRQNLELIDGLASYSDEKSPDSREYVRKITRDVINNNNCIVKSFSPLVYSGDVLFFRATIAQDESGIIYSSDLWKPYVLGNIEVYDIHYKHQDLDSLAATAEFGPILAQKLDEYQKIPETR</sequence>
<organism evidence="5 6">
    <name type="scientific">Basidiobolus ranarum</name>
    <dbReference type="NCBI Taxonomy" id="34480"/>
    <lineage>
        <taxon>Eukaryota</taxon>
        <taxon>Fungi</taxon>
        <taxon>Fungi incertae sedis</taxon>
        <taxon>Zoopagomycota</taxon>
        <taxon>Entomophthoromycotina</taxon>
        <taxon>Basidiobolomycetes</taxon>
        <taxon>Basidiobolales</taxon>
        <taxon>Basidiobolaceae</taxon>
        <taxon>Basidiobolus</taxon>
    </lineage>
</organism>
<dbReference type="PANTHER" id="PTHR45527:SF1">
    <property type="entry name" value="FATTY ACID SYNTHASE"/>
    <property type="match status" value="1"/>
</dbReference>
<feature type="domain" description="Carrier" evidence="4">
    <location>
        <begin position="342"/>
        <end position="417"/>
    </location>
</feature>
<evidence type="ECO:0000259" key="4">
    <source>
        <dbReference type="PROSITE" id="PS50075"/>
    </source>
</evidence>
<evidence type="ECO:0000256" key="1">
    <source>
        <dbReference type="ARBA" id="ARBA00022450"/>
    </source>
</evidence>
<protein>
    <recommendedName>
        <fullName evidence="4">Carrier domain-containing protein</fullName>
    </recommendedName>
</protein>
<dbReference type="InterPro" id="IPR045851">
    <property type="entry name" value="AMP-bd_C_sf"/>
</dbReference>
<keyword evidence="1" id="KW-0596">Phosphopantetheine</keyword>
<comment type="caution">
    <text evidence="5">The sequence shown here is derived from an EMBL/GenBank/DDBJ whole genome shotgun (WGS) entry which is preliminary data.</text>
</comment>
<dbReference type="InterPro" id="IPR009081">
    <property type="entry name" value="PP-bd_ACP"/>
</dbReference>
<dbReference type="Gene3D" id="3.40.50.12780">
    <property type="entry name" value="N-terminal domain of ligase-like"/>
    <property type="match status" value="1"/>
</dbReference>
<keyword evidence="6" id="KW-1185">Reference proteome</keyword>
<accession>A0ABR2WGX8</accession>
<reference evidence="5 6" key="1">
    <citation type="submission" date="2023-04" db="EMBL/GenBank/DDBJ databases">
        <title>Genome of Basidiobolus ranarum AG-B5.</title>
        <authorList>
            <person name="Stajich J.E."/>
            <person name="Carter-House D."/>
            <person name="Gryganskyi A."/>
        </authorList>
    </citation>
    <scope>NUCLEOTIDE SEQUENCE [LARGE SCALE GENOMIC DNA]</scope>
    <source>
        <strain evidence="5 6">AG-B5</strain>
    </source>
</reference>
<dbReference type="InterPro" id="IPR000873">
    <property type="entry name" value="AMP-dep_synth/lig_dom"/>
</dbReference>